<protein>
    <submittedName>
        <fullName evidence="8">NUDIX domain-containing protein</fullName>
    </submittedName>
</protein>
<proteinExistence type="predicted"/>
<dbReference type="RefSeq" id="WP_073282713.1">
    <property type="nucleotide sequence ID" value="NZ_FRCP01000006.1"/>
</dbReference>
<keyword evidence="3" id="KW-0479">Metal-binding</keyword>
<dbReference type="PANTHER" id="PTHR12992">
    <property type="entry name" value="NUDIX HYDROLASE"/>
    <property type="match status" value="1"/>
</dbReference>
<comment type="cofactor">
    <cofactor evidence="1">
        <name>Mn(2+)</name>
        <dbReference type="ChEBI" id="CHEBI:29035"/>
    </cofactor>
</comment>
<keyword evidence="9" id="KW-1185">Reference proteome</keyword>
<dbReference type="PROSITE" id="PS51462">
    <property type="entry name" value="NUDIX"/>
    <property type="match status" value="1"/>
</dbReference>
<keyword evidence="6" id="KW-0464">Manganese</keyword>
<gene>
    <name evidence="8" type="ORF">SAMN02746066_00624</name>
</gene>
<name>A0A1M7FTN5_9FIRM</name>
<keyword evidence="4" id="KW-0378">Hydrolase</keyword>
<dbReference type="GO" id="GO:0010945">
    <property type="term" value="F:coenzyme A diphosphatase activity"/>
    <property type="evidence" value="ECO:0007669"/>
    <property type="project" value="InterPro"/>
</dbReference>
<evidence type="ECO:0000256" key="5">
    <source>
        <dbReference type="ARBA" id="ARBA00022842"/>
    </source>
</evidence>
<dbReference type="AlphaFoldDB" id="A0A1M7FTN5"/>
<accession>A0A1M7FTN5</accession>
<evidence type="ECO:0000256" key="1">
    <source>
        <dbReference type="ARBA" id="ARBA00001936"/>
    </source>
</evidence>
<reference evidence="8 9" key="1">
    <citation type="submission" date="2016-11" db="EMBL/GenBank/DDBJ databases">
        <authorList>
            <person name="Jaros S."/>
            <person name="Januszkiewicz K."/>
            <person name="Wedrychowicz H."/>
        </authorList>
    </citation>
    <scope>NUCLEOTIDE SEQUENCE [LARGE SCALE GENOMIC DNA]</scope>
    <source>
        <strain evidence="8 9">DSM 15930</strain>
    </source>
</reference>
<dbReference type="OrthoDB" id="9802805at2"/>
<sequence>MKKEQFLIRQPGIIGEEEFRQYAVLVPMIDIDGITYLLFEKRSSKLRYQPGEICFPGGKHETGETLQECSVRETVEELLVTRQQIEVLGPGDIYISPFNLMIHSYIGIIREYRDTFSTDEVAEVIKVPLDFFRNKQPEKFESKLNHEPPKDFPYERITGGENYPWAKGTYEILFYHYEKWIIWGMTAQIVKSAVNLIDEYNIRI</sequence>
<dbReference type="GO" id="GO:0046872">
    <property type="term" value="F:metal ion binding"/>
    <property type="evidence" value="ECO:0007669"/>
    <property type="project" value="UniProtKB-KW"/>
</dbReference>
<organism evidence="8 9">
    <name type="scientific">Anaerosporobacter mobilis DSM 15930</name>
    <dbReference type="NCBI Taxonomy" id="1120996"/>
    <lineage>
        <taxon>Bacteria</taxon>
        <taxon>Bacillati</taxon>
        <taxon>Bacillota</taxon>
        <taxon>Clostridia</taxon>
        <taxon>Lachnospirales</taxon>
        <taxon>Lachnospiraceae</taxon>
        <taxon>Anaerosporobacter</taxon>
    </lineage>
</organism>
<evidence type="ECO:0000256" key="2">
    <source>
        <dbReference type="ARBA" id="ARBA00001946"/>
    </source>
</evidence>
<keyword evidence="5" id="KW-0460">Magnesium</keyword>
<dbReference type="Gene3D" id="3.90.79.10">
    <property type="entry name" value="Nucleoside Triphosphate Pyrophosphohydrolase"/>
    <property type="match status" value="1"/>
</dbReference>
<dbReference type="InterPro" id="IPR045121">
    <property type="entry name" value="CoAse"/>
</dbReference>
<dbReference type="STRING" id="1120996.SAMN02746066_00624"/>
<dbReference type="EMBL" id="FRCP01000006">
    <property type="protein sequence ID" value="SHM07019.1"/>
    <property type="molecule type" value="Genomic_DNA"/>
</dbReference>
<evidence type="ECO:0000259" key="7">
    <source>
        <dbReference type="PROSITE" id="PS51462"/>
    </source>
</evidence>
<feature type="domain" description="Nudix hydrolase" evidence="7">
    <location>
        <begin position="19"/>
        <end position="150"/>
    </location>
</feature>
<dbReference type="InterPro" id="IPR015797">
    <property type="entry name" value="NUDIX_hydrolase-like_dom_sf"/>
</dbReference>
<dbReference type="InterPro" id="IPR000086">
    <property type="entry name" value="NUDIX_hydrolase_dom"/>
</dbReference>
<comment type="cofactor">
    <cofactor evidence="2">
        <name>Mg(2+)</name>
        <dbReference type="ChEBI" id="CHEBI:18420"/>
    </cofactor>
</comment>
<dbReference type="SUPFAM" id="SSF55811">
    <property type="entry name" value="Nudix"/>
    <property type="match status" value="1"/>
</dbReference>
<dbReference type="Proteomes" id="UP000184038">
    <property type="component" value="Unassembled WGS sequence"/>
</dbReference>
<evidence type="ECO:0000256" key="6">
    <source>
        <dbReference type="ARBA" id="ARBA00023211"/>
    </source>
</evidence>
<dbReference type="PANTHER" id="PTHR12992:SF11">
    <property type="entry name" value="MITOCHONDRIAL COENZYME A DIPHOSPHATASE NUDT8"/>
    <property type="match status" value="1"/>
</dbReference>
<evidence type="ECO:0000313" key="9">
    <source>
        <dbReference type="Proteomes" id="UP000184038"/>
    </source>
</evidence>
<dbReference type="CDD" id="cd03426">
    <property type="entry name" value="NUDIX_CoAse_Nudt7"/>
    <property type="match status" value="1"/>
</dbReference>
<evidence type="ECO:0000256" key="4">
    <source>
        <dbReference type="ARBA" id="ARBA00022801"/>
    </source>
</evidence>
<evidence type="ECO:0000256" key="3">
    <source>
        <dbReference type="ARBA" id="ARBA00022723"/>
    </source>
</evidence>
<evidence type="ECO:0000313" key="8">
    <source>
        <dbReference type="EMBL" id="SHM07019.1"/>
    </source>
</evidence>
<dbReference type="Pfam" id="PF00293">
    <property type="entry name" value="NUDIX"/>
    <property type="match status" value="1"/>
</dbReference>